<dbReference type="PANTHER" id="PTHR31776:SF0">
    <property type="entry name" value="ALPHA-L-ARABINOFURANOSIDASE 1"/>
    <property type="match status" value="1"/>
</dbReference>
<evidence type="ECO:0000256" key="1">
    <source>
        <dbReference type="ARBA" id="ARBA00001462"/>
    </source>
</evidence>
<evidence type="ECO:0000256" key="2">
    <source>
        <dbReference type="ARBA" id="ARBA00007186"/>
    </source>
</evidence>
<dbReference type="EMBL" id="JALJEJ010000001">
    <property type="protein sequence ID" value="MCJ8208311.1"/>
    <property type="molecule type" value="Genomic_DNA"/>
</dbReference>
<dbReference type="PANTHER" id="PTHR31776">
    <property type="entry name" value="ALPHA-L-ARABINOFURANOSIDASE 1"/>
    <property type="match status" value="1"/>
</dbReference>
<dbReference type="Pfam" id="PF06964">
    <property type="entry name" value="Alpha-L-AF_C"/>
    <property type="match status" value="1"/>
</dbReference>
<evidence type="ECO:0000313" key="9">
    <source>
        <dbReference type="EMBL" id="MCJ8208311.1"/>
    </source>
</evidence>
<evidence type="ECO:0000256" key="4">
    <source>
        <dbReference type="ARBA" id="ARBA00022729"/>
    </source>
</evidence>
<evidence type="ECO:0000256" key="7">
    <source>
        <dbReference type="SAM" id="SignalP"/>
    </source>
</evidence>
<dbReference type="EC" id="3.2.1.55" evidence="3"/>
<sequence length="665" mass="74331">MTFQKLLRKGITTCTIALASAGLASAQKTVKISVLDNKPGAHISPSMWGVFFEDINFAADGGLYAELVKNRSFEFPMPMMGWDEKELNGADASLLVVNRSLANTSNPRYAVVTMKKNEGAFVLTNEGFRGMGLTKDESYNFSIMAHAVEGDVKIKVQAVNEKNEPIGEASLDAVKGGWNTYRTSFKCTATAAKGKLNVIFEGKGVVEIDMLSLFPQHTWKQRPNGLRADLVQKLADLHPGFVRFPGGCIVEGRELANRYQWKKTVGDIAERQLIMNRWNVEFSYRNAPDYYQSFGLGFFEYFQLCEDIGATALPILNCGMACQYNSAEVASLNQTDEYIQDALDLVEFANGSTSTKWGGLRASLGHPAPFNLKMVGIGNEQWGEQYLERYKLFAAAMKQKHPEIKLVASAGPGPDGDQFDYLTKVMRQEKANLIDEHYYRSPKWFLNNAARYDNYDRKVSKVFAGEYAAHIMDEDQKDTHAESHNTWWAALSEAAFMTGLERNADMVQLASYAPLLAHVDAWQWRPDLIWFNNLQSVATPNYYVQQLFSTNKGTRVIPALADGKVLAGQDSLYCSATVDSVNNRIIIKLINAAEQSKQISFDMTGKKSAFKQATWTKIATMNKLAFNSIDNPDVVKPVSQKMKWSNKQTVTIEPLSANVFVLPYR</sequence>
<dbReference type="Gene3D" id="3.20.20.80">
    <property type="entry name" value="Glycosidases"/>
    <property type="match status" value="1"/>
</dbReference>
<feature type="chain" id="PRO_5040988094" description="non-reducing end alpha-L-arabinofuranosidase" evidence="7">
    <location>
        <begin position="27"/>
        <end position="665"/>
    </location>
</feature>
<dbReference type="SUPFAM" id="SSF51445">
    <property type="entry name" value="(Trans)glycosidases"/>
    <property type="match status" value="1"/>
</dbReference>
<comment type="similarity">
    <text evidence="2">Belongs to the glycosyl hydrolase 51 family.</text>
</comment>
<dbReference type="GO" id="GO:0046373">
    <property type="term" value="P:L-arabinose metabolic process"/>
    <property type="evidence" value="ECO:0007669"/>
    <property type="project" value="InterPro"/>
</dbReference>
<reference evidence="9" key="1">
    <citation type="submission" date="2022-04" db="EMBL/GenBank/DDBJ databases">
        <title>Mucilaginibacter sp. RS28 isolated from freshwater.</title>
        <authorList>
            <person name="Ko S.-R."/>
        </authorList>
    </citation>
    <scope>NUCLEOTIDE SEQUENCE</scope>
    <source>
        <strain evidence="9">RS28</strain>
    </source>
</reference>
<dbReference type="InterPro" id="IPR013780">
    <property type="entry name" value="Glyco_hydro_b"/>
</dbReference>
<organism evidence="9 10">
    <name type="scientific">Mucilaginibacter straminoryzae</name>
    <dbReference type="NCBI Taxonomy" id="2932774"/>
    <lineage>
        <taxon>Bacteria</taxon>
        <taxon>Pseudomonadati</taxon>
        <taxon>Bacteroidota</taxon>
        <taxon>Sphingobacteriia</taxon>
        <taxon>Sphingobacteriales</taxon>
        <taxon>Sphingobacteriaceae</taxon>
        <taxon>Mucilaginibacter</taxon>
    </lineage>
</organism>
<dbReference type="GO" id="GO:0046556">
    <property type="term" value="F:alpha-L-arabinofuranosidase activity"/>
    <property type="evidence" value="ECO:0007669"/>
    <property type="project" value="UniProtKB-EC"/>
</dbReference>
<dbReference type="InterPro" id="IPR010720">
    <property type="entry name" value="Alpha-L-AF_C"/>
</dbReference>
<dbReference type="Gene3D" id="2.60.120.260">
    <property type="entry name" value="Galactose-binding domain-like"/>
    <property type="match status" value="1"/>
</dbReference>
<evidence type="ECO:0000259" key="8">
    <source>
        <dbReference type="SMART" id="SM00813"/>
    </source>
</evidence>
<gene>
    <name evidence="9" type="ORF">MUY27_01235</name>
</gene>
<keyword evidence="10" id="KW-1185">Reference proteome</keyword>
<evidence type="ECO:0000313" key="10">
    <source>
        <dbReference type="Proteomes" id="UP001139450"/>
    </source>
</evidence>
<protein>
    <recommendedName>
        <fullName evidence="3">non-reducing end alpha-L-arabinofuranosidase</fullName>
        <ecNumber evidence="3">3.2.1.55</ecNumber>
    </recommendedName>
</protein>
<evidence type="ECO:0000256" key="3">
    <source>
        <dbReference type="ARBA" id="ARBA00012670"/>
    </source>
</evidence>
<comment type="caution">
    <text evidence="9">The sequence shown here is derived from an EMBL/GenBank/DDBJ whole genome shotgun (WGS) entry which is preliminary data.</text>
</comment>
<name>A0A9X1X0D3_9SPHI</name>
<proteinExistence type="inferred from homology"/>
<keyword evidence="6" id="KW-0325">Glycoprotein</keyword>
<dbReference type="InterPro" id="IPR051563">
    <property type="entry name" value="Glycosyl_Hydrolase_51"/>
</dbReference>
<dbReference type="SMART" id="SM00813">
    <property type="entry name" value="Alpha-L-AF_C"/>
    <property type="match status" value="1"/>
</dbReference>
<dbReference type="InterPro" id="IPR017853">
    <property type="entry name" value="GH"/>
</dbReference>
<comment type="catalytic activity">
    <reaction evidence="1">
        <text>Hydrolysis of terminal non-reducing alpha-L-arabinofuranoside residues in alpha-L-arabinosides.</text>
        <dbReference type="EC" id="3.2.1.55"/>
    </reaction>
</comment>
<keyword evidence="4 7" id="KW-0732">Signal</keyword>
<dbReference type="Gene3D" id="2.60.40.1180">
    <property type="entry name" value="Golgi alpha-mannosidase II"/>
    <property type="match status" value="1"/>
</dbReference>
<evidence type="ECO:0000256" key="5">
    <source>
        <dbReference type="ARBA" id="ARBA00022801"/>
    </source>
</evidence>
<dbReference type="Proteomes" id="UP001139450">
    <property type="component" value="Unassembled WGS sequence"/>
</dbReference>
<accession>A0A9X1X0D3</accession>
<evidence type="ECO:0000256" key="6">
    <source>
        <dbReference type="ARBA" id="ARBA00023180"/>
    </source>
</evidence>
<feature type="domain" description="Alpha-L-arabinofuranosidase C-terminal" evidence="8">
    <location>
        <begin position="465"/>
        <end position="656"/>
    </location>
</feature>
<dbReference type="AlphaFoldDB" id="A0A9X1X0D3"/>
<dbReference type="InterPro" id="IPR055235">
    <property type="entry name" value="ASD1_cat"/>
</dbReference>
<feature type="signal peptide" evidence="7">
    <location>
        <begin position="1"/>
        <end position="26"/>
    </location>
</feature>
<dbReference type="SUPFAM" id="SSF51011">
    <property type="entry name" value="Glycosyl hydrolase domain"/>
    <property type="match status" value="1"/>
</dbReference>
<dbReference type="RefSeq" id="WP_245128142.1">
    <property type="nucleotide sequence ID" value="NZ_JALJEJ010000001.1"/>
</dbReference>
<dbReference type="Pfam" id="PF22848">
    <property type="entry name" value="ASD1_dom"/>
    <property type="match status" value="1"/>
</dbReference>
<keyword evidence="5" id="KW-0378">Hydrolase</keyword>